<protein>
    <submittedName>
        <fullName evidence="1">Uncharacterized protein</fullName>
    </submittedName>
</protein>
<accession>A0A6P1NH31</accession>
<keyword evidence="2" id="KW-1185">Reference proteome</keyword>
<dbReference type="RefSeq" id="WP_160618899.1">
    <property type="nucleotide sequence ID" value="NZ_CP047652.1"/>
</dbReference>
<reference evidence="1 2" key="1">
    <citation type="submission" date="2020-01" db="EMBL/GenBank/DDBJ databases">
        <title>Genome sequencing of strain KACC 21507.</title>
        <authorList>
            <person name="Heo J."/>
            <person name="Kim S.-J."/>
            <person name="Kim J.-S."/>
            <person name="Hong S.-B."/>
            <person name="Kwon S.-W."/>
        </authorList>
    </citation>
    <scope>NUCLEOTIDE SEQUENCE [LARGE SCALE GENOMIC DNA]</scope>
    <source>
        <strain evidence="1 2">KACC 21507</strain>
    </source>
</reference>
<dbReference type="KEGG" id="bomb:GT348_05800"/>
<gene>
    <name evidence="1" type="ORF">GT348_05800</name>
</gene>
<dbReference type="AlphaFoldDB" id="A0A6P1NH31"/>
<organism evidence="1 2">
    <name type="scientific">Aristophania vespae</name>
    <dbReference type="NCBI Taxonomy" id="2697033"/>
    <lineage>
        <taxon>Bacteria</taxon>
        <taxon>Pseudomonadati</taxon>
        <taxon>Pseudomonadota</taxon>
        <taxon>Alphaproteobacteria</taxon>
        <taxon>Acetobacterales</taxon>
        <taxon>Acetobacteraceae</taxon>
        <taxon>Aristophania</taxon>
    </lineage>
</organism>
<evidence type="ECO:0000313" key="1">
    <source>
        <dbReference type="EMBL" id="QHI95824.1"/>
    </source>
</evidence>
<sequence length="366" mass="39774">MKKKTITLLGSILAVGVILLGADTALYFWTQSRITGHVEQIKLNAQKTGSQLRLDIAQRGGWPIGAWAKFSSPAMQLKTDNDLIAFSGTSMKIGGSWAFWSKSLFNPNALPLTLEGKSVLRLTSENGEKFLISDNAHFFIPKEIPLSGTYSSPFTFDSLTSIVTTSTHKAGVKLDSVKGQLTLNAAPNHHLRNIAFESHADTGHIGLEKYLSSTAIQKFHFAFGVNLDPDNADYPHHGKLLIQDLSYQLPQFALSSPEKGKVIPALALSGQMTMPDVSGRGTIKVDAWRDLIRSFYHQNGSAITGSDVTAESEIFLDHLLRIGQDENSLKQPLTMSIEFKDGDIVSFDSGALGNLISSLMGAFAGH</sequence>
<name>A0A6P1NH31_9PROT</name>
<dbReference type="Proteomes" id="UP000463975">
    <property type="component" value="Chromosome"/>
</dbReference>
<dbReference type="EMBL" id="CP047652">
    <property type="protein sequence ID" value="QHI95824.1"/>
    <property type="molecule type" value="Genomic_DNA"/>
</dbReference>
<evidence type="ECO:0000313" key="2">
    <source>
        <dbReference type="Proteomes" id="UP000463975"/>
    </source>
</evidence>
<proteinExistence type="predicted"/>